<dbReference type="WBParaSite" id="SRAE_2000382950.1">
    <property type="protein sequence ID" value="SRAE_2000382950.1"/>
    <property type="gene ID" value="WBGene00264056"/>
</dbReference>
<feature type="transmembrane region" description="Helical" evidence="1">
    <location>
        <begin position="29"/>
        <end position="48"/>
    </location>
</feature>
<dbReference type="EMBL" id="LN609529">
    <property type="protein sequence ID" value="CEF69179.1"/>
    <property type="molecule type" value="Genomic_DNA"/>
</dbReference>
<organism evidence="2">
    <name type="scientific">Strongyloides ratti</name>
    <name type="common">Parasitic roundworm</name>
    <dbReference type="NCBI Taxonomy" id="34506"/>
    <lineage>
        <taxon>Eukaryota</taxon>
        <taxon>Metazoa</taxon>
        <taxon>Ecdysozoa</taxon>
        <taxon>Nematoda</taxon>
        <taxon>Chromadorea</taxon>
        <taxon>Rhabditida</taxon>
        <taxon>Tylenchina</taxon>
        <taxon>Panagrolaimomorpha</taxon>
        <taxon>Strongyloidoidea</taxon>
        <taxon>Strongyloididae</taxon>
        <taxon>Strongyloides</taxon>
    </lineage>
</organism>
<evidence type="ECO:0000256" key="1">
    <source>
        <dbReference type="SAM" id="Phobius"/>
    </source>
</evidence>
<keyword evidence="1" id="KW-0472">Membrane</keyword>
<sequence>MTFLYIIGTLLCFFGYIIGYNQKQEIVFNLYGYGIGGILLLDSILMNINKYLIKESQKLPRFYFDEVENIN</sequence>
<name>A0A090MZM2_STRRB</name>
<dbReference type="AlphaFoldDB" id="A0A090MZM2"/>
<evidence type="ECO:0000313" key="2">
    <source>
        <dbReference type="EMBL" id="CEF69179.1"/>
    </source>
</evidence>
<dbReference type="WormBase" id="SRAE_2000382950">
    <property type="protein sequence ID" value="SRP09048"/>
    <property type="gene ID" value="WBGene00264056"/>
</dbReference>
<dbReference type="GeneID" id="36381549"/>
<proteinExistence type="predicted"/>
<evidence type="ECO:0000313" key="4">
    <source>
        <dbReference type="WBParaSite" id="SRAE_2000382950.1"/>
    </source>
</evidence>
<accession>A0A090MZM2</accession>
<keyword evidence="3" id="KW-1185">Reference proteome</keyword>
<keyword evidence="1" id="KW-0812">Transmembrane</keyword>
<protein>
    <submittedName>
        <fullName evidence="2 4">Uncharacterized protein</fullName>
    </submittedName>
</protein>
<dbReference type="RefSeq" id="XP_024508379.1">
    <property type="nucleotide sequence ID" value="XM_024655070.1"/>
</dbReference>
<gene>
    <name evidence="2 4 5" type="ORF">SRAE_2000382950</name>
</gene>
<reference evidence="2 3" key="1">
    <citation type="submission" date="2014-09" db="EMBL/GenBank/DDBJ databases">
        <authorList>
            <person name="Martin A.A."/>
        </authorList>
    </citation>
    <scope>NUCLEOTIDE SEQUENCE</scope>
    <source>
        <strain evidence="3">ED321</strain>
        <strain evidence="2">ED321 Heterogonic</strain>
    </source>
</reference>
<evidence type="ECO:0000313" key="3">
    <source>
        <dbReference type="Proteomes" id="UP000035682"/>
    </source>
</evidence>
<dbReference type="CTD" id="36381549"/>
<evidence type="ECO:0000313" key="5">
    <source>
        <dbReference type="WormBase" id="SRAE_2000382950"/>
    </source>
</evidence>
<reference evidence="4" key="2">
    <citation type="submission" date="2020-12" db="UniProtKB">
        <authorList>
            <consortium name="WormBaseParasite"/>
        </authorList>
    </citation>
    <scope>IDENTIFICATION</scope>
</reference>
<dbReference type="Proteomes" id="UP000035682">
    <property type="component" value="Unplaced"/>
</dbReference>
<keyword evidence="1" id="KW-1133">Transmembrane helix</keyword>